<dbReference type="AlphaFoldDB" id="A0A7W5H802"/>
<gene>
    <name evidence="1" type="ORF">FHS27_006018</name>
</gene>
<organism evidence="1 2">
    <name type="scientific">Aporhodopirellula rubra</name>
    <dbReference type="NCBI Taxonomy" id="980271"/>
    <lineage>
        <taxon>Bacteria</taxon>
        <taxon>Pseudomonadati</taxon>
        <taxon>Planctomycetota</taxon>
        <taxon>Planctomycetia</taxon>
        <taxon>Pirellulales</taxon>
        <taxon>Pirellulaceae</taxon>
        <taxon>Aporhodopirellula</taxon>
    </lineage>
</organism>
<dbReference type="EMBL" id="JACHXU010000033">
    <property type="protein sequence ID" value="MBB3210172.1"/>
    <property type="molecule type" value="Genomic_DNA"/>
</dbReference>
<reference evidence="1 2" key="1">
    <citation type="submission" date="2020-08" db="EMBL/GenBank/DDBJ databases">
        <title>Genomic Encyclopedia of Type Strains, Phase III (KMG-III): the genomes of soil and plant-associated and newly described type strains.</title>
        <authorList>
            <person name="Whitman W."/>
        </authorList>
    </citation>
    <scope>NUCLEOTIDE SEQUENCE [LARGE SCALE GENOMIC DNA]</scope>
    <source>
        <strain evidence="1 2">CECT 8075</strain>
    </source>
</reference>
<proteinExistence type="predicted"/>
<name>A0A7W5H802_9BACT</name>
<sequence length="54" mass="6183">MLDRIINRILDGHGGRPDNLDLFIGMMRHPVLLLKAMKSETAYSLMSVIQMDVR</sequence>
<keyword evidence="2" id="KW-1185">Reference proteome</keyword>
<evidence type="ECO:0000313" key="1">
    <source>
        <dbReference type="EMBL" id="MBB3210172.1"/>
    </source>
</evidence>
<evidence type="ECO:0000313" key="2">
    <source>
        <dbReference type="Proteomes" id="UP000536179"/>
    </source>
</evidence>
<comment type="caution">
    <text evidence="1">The sequence shown here is derived from an EMBL/GenBank/DDBJ whole genome shotgun (WGS) entry which is preliminary data.</text>
</comment>
<protein>
    <submittedName>
        <fullName evidence="1">Uncharacterized protein</fullName>
    </submittedName>
</protein>
<dbReference type="Proteomes" id="UP000536179">
    <property type="component" value="Unassembled WGS sequence"/>
</dbReference>
<accession>A0A7W5H802</accession>